<accession>A0A2T5YLG5</accession>
<organism evidence="1 2">
    <name type="scientific">Pontibacter mucosus</name>
    <dbReference type="NCBI Taxonomy" id="1649266"/>
    <lineage>
        <taxon>Bacteria</taxon>
        <taxon>Pseudomonadati</taxon>
        <taxon>Bacteroidota</taxon>
        <taxon>Cytophagia</taxon>
        <taxon>Cytophagales</taxon>
        <taxon>Hymenobacteraceae</taxon>
        <taxon>Pontibacter</taxon>
    </lineage>
</organism>
<reference evidence="1 2" key="1">
    <citation type="submission" date="2018-04" db="EMBL/GenBank/DDBJ databases">
        <title>Genomic Encyclopedia of Archaeal and Bacterial Type Strains, Phase II (KMG-II): from individual species to whole genera.</title>
        <authorList>
            <person name="Goeker M."/>
        </authorList>
    </citation>
    <scope>NUCLEOTIDE SEQUENCE [LARGE SCALE GENOMIC DNA]</scope>
    <source>
        <strain evidence="1 2">DSM 100162</strain>
    </source>
</reference>
<dbReference type="GO" id="GO:0016874">
    <property type="term" value="F:ligase activity"/>
    <property type="evidence" value="ECO:0007669"/>
    <property type="project" value="UniProtKB-KW"/>
</dbReference>
<gene>
    <name evidence="1" type="ORF">C8N40_103238</name>
</gene>
<dbReference type="OrthoDB" id="793003at2"/>
<evidence type="ECO:0000313" key="2">
    <source>
        <dbReference type="Proteomes" id="UP000244225"/>
    </source>
</evidence>
<name>A0A2T5YLG5_9BACT</name>
<proteinExistence type="predicted"/>
<dbReference type="Pfam" id="PF13563">
    <property type="entry name" value="2_5_RNA_ligase2"/>
    <property type="match status" value="1"/>
</dbReference>
<dbReference type="AlphaFoldDB" id="A0A2T5YLG5"/>
<dbReference type="EMBL" id="QBKI01000003">
    <property type="protein sequence ID" value="PTX20163.1"/>
    <property type="molecule type" value="Genomic_DNA"/>
</dbReference>
<dbReference type="Gene3D" id="3.90.1140.10">
    <property type="entry name" value="Cyclic phosphodiesterase"/>
    <property type="match status" value="1"/>
</dbReference>
<dbReference type="InterPro" id="IPR009097">
    <property type="entry name" value="Cyclic_Pdiesterase"/>
</dbReference>
<keyword evidence="2" id="KW-1185">Reference proteome</keyword>
<dbReference type="SUPFAM" id="SSF55144">
    <property type="entry name" value="LigT-like"/>
    <property type="match status" value="1"/>
</dbReference>
<sequence>MGSNVSCVAKERGENLRRPLILTLELDAESSLFFNEQRRLYFPKERNFLEAHLTLFHHLPPQHLEEIQQEITQLCQKQEIMLLQVAEVRMMGRGVAYKLESETLQQLHRHLQELWQPWLTPQDRQKLWAHVTVQNKVAPDKARELHQHLNVTFEPFAATGVGLQLWAYQGGPWQWLSSYPLQKSDL</sequence>
<dbReference type="Proteomes" id="UP000244225">
    <property type="component" value="Unassembled WGS sequence"/>
</dbReference>
<evidence type="ECO:0000313" key="1">
    <source>
        <dbReference type="EMBL" id="PTX20163.1"/>
    </source>
</evidence>
<comment type="caution">
    <text evidence="1">The sequence shown here is derived from an EMBL/GenBank/DDBJ whole genome shotgun (WGS) entry which is preliminary data.</text>
</comment>
<keyword evidence="1" id="KW-0436">Ligase</keyword>
<protein>
    <submittedName>
        <fullName evidence="1">2'-5' RNA ligase superfamily protein</fullName>
    </submittedName>
</protein>